<keyword evidence="2" id="KW-1185">Reference proteome</keyword>
<dbReference type="Proteomes" id="UP000789759">
    <property type="component" value="Unassembled WGS sequence"/>
</dbReference>
<evidence type="ECO:0000313" key="1">
    <source>
        <dbReference type="EMBL" id="CAG8786650.1"/>
    </source>
</evidence>
<comment type="caution">
    <text evidence="1">The sequence shown here is derived from an EMBL/GenBank/DDBJ whole genome shotgun (WGS) entry which is preliminary data.</text>
</comment>
<reference evidence="1" key="1">
    <citation type="submission" date="2021-06" db="EMBL/GenBank/DDBJ databases">
        <authorList>
            <person name="Kallberg Y."/>
            <person name="Tangrot J."/>
            <person name="Rosling A."/>
        </authorList>
    </citation>
    <scope>NUCLEOTIDE SEQUENCE</scope>
    <source>
        <strain evidence="1">FL966</strain>
    </source>
</reference>
<organism evidence="1 2">
    <name type="scientific">Cetraspora pellucida</name>
    <dbReference type="NCBI Taxonomy" id="1433469"/>
    <lineage>
        <taxon>Eukaryota</taxon>
        <taxon>Fungi</taxon>
        <taxon>Fungi incertae sedis</taxon>
        <taxon>Mucoromycota</taxon>
        <taxon>Glomeromycotina</taxon>
        <taxon>Glomeromycetes</taxon>
        <taxon>Diversisporales</taxon>
        <taxon>Gigasporaceae</taxon>
        <taxon>Cetraspora</taxon>
    </lineage>
</organism>
<dbReference type="AlphaFoldDB" id="A0A9N9JPR5"/>
<name>A0A9N9JPR5_9GLOM</name>
<accession>A0A9N9JPR5</accession>
<sequence>ISDVSLKQNLVNKLISECKRKDKVSGELLKKGKLMSLDNDDYMHSVGGLNINKQEEEYLETKATDKALNIENVDYLLLAKQVALEKAYVVRIANQDG</sequence>
<proteinExistence type="predicted"/>
<dbReference type="EMBL" id="CAJVQA010025624">
    <property type="protein sequence ID" value="CAG8786650.1"/>
    <property type="molecule type" value="Genomic_DNA"/>
</dbReference>
<protein>
    <submittedName>
        <fullName evidence="1">20953_t:CDS:1</fullName>
    </submittedName>
</protein>
<gene>
    <name evidence="1" type="ORF">CPELLU_LOCUS16729</name>
</gene>
<feature type="non-terminal residue" evidence="1">
    <location>
        <position position="97"/>
    </location>
</feature>
<evidence type="ECO:0000313" key="2">
    <source>
        <dbReference type="Proteomes" id="UP000789759"/>
    </source>
</evidence>